<dbReference type="PANTHER" id="PTHR13620:SF104">
    <property type="entry name" value="EXONUCLEASE 3'-5' DOMAIN-CONTAINING PROTEIN 2"/>
    <property type="match status" value="1"/>
</dbReference>
<feature type="domain" description="3'-5' exonuclease" evidence="4">
    <location>
        <begin position="164"/>
        <end position="355"/>
    </location>
</feature>
<dbReference type="GO" id="GO:0005737">
    <property type="term" value="C:cytoplasm"/>
    <property type="evidence" value="ECO:0007669"/>
    <property type="project" value="TreeGrafter"/>
</dbReference>
<reference evidence="5 6" key="1">
    <citation type="journal article" date="2018" name="IMA Fungus">
        <title>IMA Genome-F 9: Draft genome sequence of Annulohypoxylon stygium, Aspergillus mulundensis, Berkeleyomyces basicola (syn. Thielaviopsis basicola), Ceratocystis smalleyi, two Cercospora beticola strains, Coleophoma cylindrospora, Fusarium fracticaudum, Phialophora cf. hyalina, and Morchella septimelata.</title>
        <authorList>
            <person name="Wingfield B.D."/>
            <person name="Bills G.F."/>
            <person name="Dong Y."/>
            <person name="Huang W."/>
            <person name="Nel W.J."/>
            <person name="Swalarsk-Parry B.S."/>
            <person name="Vaghefi N."/>
            <person name="Wilken P.M."/>
            <person name="An Z."/>
            <person name="de Beer Z.W."/>
            <person name="De Vos L."/>
            <person name="Chen L."/>
            <person name="Duong T.A."/>
            <person name="Gao Y."/>
            <person name="Hammerbacher A."/>
            <person name="Kikkert J.R."/>
            <person name="Li Y."/>
            <person name="Li H."/>
            <person name="Li K."/>
            <person name="Li Q."/>
            <person name="Liu X."/>
            <person name="Ma X."/>
            <person name="Naidoo K."/>
            <person name="Pethybridge S.J."/>
            <person name="Sun J."/>
            <person name="Steenkamp E.T."/>
            <person name="van der Nest M.A."/>
            <person name="van Wyk S."/>
            <person name="Wingfield M.J."/>
            <person name="Xiong C."/>
            <person name="Yue Q."/>
            <person name="Zhang X."/>
        </authorList>
    </citation>
    <scope>NUCLEOTIDE SEQUENCE [LARGE SCALE GENOMIC DNA]</scope>
    <source>
        <strain evidence="5 6">BP 5553</strain>
    </source>
</reference>
<keyword evidence="6" id="KW-1185">Reference proteome</keyword>
<dbReference type="RefSeq" id="XP_031873857.1">
    <property type="nucleotide sequence ID" value="XM_032009803.1"/>
</dbReference>
<name>A0A370U096_9HELO</name>
<dbReference type="GO" id="GO:0006139">
    <property type="term" value="P:nucleobase-containing compound metabolic process"/>
    <property type="evidence" value="ECO:0007669"/>
    <property type="project" value="InterPro"/>
</dbReference>
<dbReference type="InterPro" id="IPR012337">
    <property type="entry name" value="RNaseH-like_sf"/>
</dbReference>
<dbReference type="Proteomes" id="UP000254866">
    <property type="component" value="Unassembled WGS sequence"/>
</dbReference>
<dbReference type="InterPro" id="IPR051132">
    <property type="entry name" value="3-5_Exonuclease_domain"/>
</dbReference>
<dbReference type="SUPFAM" id="SSF53098">
    <property type="entry name" value="Ribonuclease H-like"/>
    <property type="match status" value="1"/>
</dbReference>
<dbReference type="Pfam" id="PF01612">
    <property type="entry name" value="DNA_pol_A_exo1"/>
    <property type="match status" value="1"/>
</dbReference>
<dbReference type="GeneID" id="43594029"/>
<dbReference type="SMART" id="SM00474">
    <property type="entry name" value="35EXOc"/>
    <property type="match status" value="1"/>
</dbReference>
<feature type="compositionally biased region" description="Polar residues" evidence="3">
    <location>
        <begin position="443"/>
        <end position="455"/>
    </location>
</feature>
<evidence type="ECO:0000256" key="3">
    <source>
        <dbReference type="SAM" id="MobiDB-lite"/>
    </source>
</evidence>
<comment type="caution">
    <text evidence="5">The sequence shown here is derived from an EMBL/GenBank/DDBJ whole genome shotgun (WGS) entry which is preliminary data.</text>
</comment>
<evidence type="ECO:0000259" key="4">
    <source>
        <dbReference type="SMART" id="SM00474"/>
    </source>
</evidence>
<dbReference type="CDD" id="cd06141">
    <property type="entry name" value="WRN_exo"/>
    <property type="match status" value="1"/>
</dbReference>
<dbReference type="InterPro" id="IPR036397">
    <property type="entry name" value="RNaseH_sf"/>
</dbReference>
<feature type="region of interest" description="Disordered" evidence="3">
    <location>
        <begin position="27"/>
        <end position="48"/>
    </location>
</feature>
<sequence>MMKGRRAISNAARPRMLPTQHKAWHPSRGIVFKPSPGAGSPRRNTSSLAGVEQELLSRSDTEYYYVPEPATVSTLAEAQKLEQTRPGVDNSADTPPVIPNIQDDAFQDQKYAVLPEQVSPWKMTEELFRAAKNAPAESPSSYWSHTLYRGPTLDKNGNPTKVTVHYCTSKNTTERVLKNYFEDVKVIGFDIEWLHNAHKSLGPKKHVSLIQIASEDRIALFHIALFTGTDKKDLVAPSLKRILEDPGVTKVGVAIKGDCTRIKNNLDIESKGLFELSHLYKLVKFSESKEFKQINKKLISLAIQVQEHLHLPIFKGGDVRSSDWSKALNLAQIRYAASDSYAGIHLYQTMEMKRKALDPTPPCPYHAELNIPIRTAEGIEIPTDEATEEVEAGELEMPAPANRKTSKQTPYVPPKDSDLEDTNFEDPKLPSSSISNHPYIHPTTWSRESNANSDFMTVIKSESTRAEGQIGSDSSKSIANPWNPTSSMISSPKVANQRLDR</sequence>
<evidence type="ECO:0000256" key="1">
    <source>
        <dbReference type="ARBA" id="ARBA00022722"/>
    </source>
</evidence>
<dbReference type="OrthoDB" id="1920326at2759"/>
<keyword evidence="1" id="KW-0540">Nuclease</keyword>
<proteinExistence type="predicted"/>
<evidence type="ECO:0000256" key="2">
    <source>
        <dbReference type="ARBA" id="ARBA00022801"/>
    </source>
</evidence>
<dbReference type="GO" id="GO:0008408">
    <property type="term" value="F:3'-5' exonuclease activity"/>
    <property type="evidence" value="ECO:0007669"/>
    <property type="project" value="InterPro"/>
</dbReference>
<protein>
    <recommendedName>
        <fullName evidence="4">3'-5' exonuclease domain-containing protein</fullName>
    </recommendedName>
</protein>
<keyword evidence="2" id="KW-0378">Hydrolase</keyword>
<evidence type="ECO:0000313" key="6">
    <source>
        <dbReference type="Proteomes" id="UP000254866"/>
    </source>
</evidence>
<dbReference type="FunFam" id="3.30.420.10:FF:000100">
    <property type="entry name" value="3'-5' exonuclease/helicase (Wrn), putative"/>
    <property type="match status" value="1"/>
</dbReference>
<feature type="compositionally biased region" description="Polar residues" evidence="3">
    <location>
        <begin position="471"/>
        <end position="494"/>
    </location>
</feature>
<dbReference type="AlphaFoldDB" id="A0A370U096"/>
<dbReference type="InterPro" id="IPR002562">
    <property type="entry name" value="3'-5'_exonuclease_dom"/>
</dbReference>
<gene>
    <name evidence="5" type="ORF">BP5553_01180</name>
</gene>
<evidence type="ECO:0000313" key="5">
    <source>
        <dbReference type="EMBL" id="RDL41201.1"/>
    </source>
</evidence>
<organism evidence="5 6">
    <name type="scientific">Venustampulla echinocandica</name>
    <dbReference type="NCBI Taxonomy" id="2656787"/>
    <lineage>
        <taxon>Eukaryota</taxon>
        <taxon>Fungi</taxon>
        <taxon>Dikarya</taxon>
        <taxon>Ascomycota</taxon>
        <taxon>Pezizomycotina</taxon>
        <taxon>Leotiomycetes</taxon>
        <taxon>Helotiales</taxon>
        <taxon>Pleuroascaceae</taxon>
        <taxon>Venustampulla</taxon>
    </lineage>
</organism>
<dbReference type="STRING" id="2656787.A0A370U096"/>
<dbReference type="GO" id="GO:0003676">
    <property type="term" value="F:nucleic acid binding"/>
    <property type="evidence" value="ECO:0007669"/>
    <property type="project" value="InterPro"/>
</dbReference>
<accession>A0A370U096</accession>
<dbReference type="GO" id="GO:0005634">
    <property type="term" value="C:nucleus"/>
    <property type="evidence" value="ECO:0007669"/>
    <property type="project" value="TreeGrafter"/>
</dbReference>
<dbReference type="Gene3D" id="3.30.420.10">
    <property type="entry name" value="Ribonuclease H-like superfamily/Ribonuclease H"/>
    <property type="match status" value="1"/>
</dbReference>
<feature type="region of interest" description="Disordered" evidence="3">
    <location>
        <begin position="393"/>
        <end position="501"/>
    </location>
</feature>
<dbReference type="EMBL" id="NPIC01000001">
    <property type="protein sequence ID" value="RDL41201.1"/>
    <property type="molecule type" value="Genomic_DNA"/>
</dbReference>
<dbReference type="PANTHER" id="PTHR13620">
    <property type="entry name" value="3-5 EXONUCLEASE"/>
    <property type="match status" value="1"/>
</dbReference>